<feature type="region of interest" description="Disordered" evidence="1">
    <location>
        <begin position="166"/>
        <end position="186"/>
    </location>
</feature>
<proteinExistence type="predicted"/>
<keyword evidence="3" id="KW-1185">Reference proteome</keyword>
<sequence>MESRVLSEFKKLESVILNFNDRLNSVTDQVYDTCQKVKIDKTWPVHKFEKNRDQHEYDSLRIIRKELDLALKSRDLDEVVIHIDRARKETENRIFTIRVAEGYGWNIVSVLPDTQDEWMKGKNELIEKAKTLVDAKKNKWIKSYEFNKSLTYPYAKHSSQNNYQNTYLHSDQNNYQNSNKFFRPYN</sequence>
<evidence type="ECO:0000313" key="3">
    <source>
        <dbReference type="Proteomes" id="UP000789342"/>
    </source>
</evidence>
<evidence type="ECO:0000256" key="1">
    <source>
        <dbReference type="SAM" id="MobiDB-lite"/>
    </source>
</evidence>
<dbReference type="EMBL" id="CAJVPV010000178">
    <property type="protein sequence ID" value="CAG8445749.1"/>
    <property type="molecule type" value="Genomic_DNA"/>
</dbReference>
<reference evidence="2" key="1">
    <citation type="submission" date="2021-06" db="EMBL/GenBank/DDBJ databases">
        <authorList>
            <person name="Kallberg Y."/>
            <person name="Tangrot J."/>
            <person name="Rosling A."/>
        </authorList>
    </citation>
    <scope>NUCLEOTIDE SEQUENCE</scope>
    <source>
        <strain evidence="2">CL551</strain>
    </source>
</reference>
<dbReference type="OrthoDB" id="2427271at2759"/>
<evidence type="ECO:0000313" key="2">
    <source>
        <dbReference type="EMBL" id="CAG8445749.1"/>
    </source>
</evidence>
<protein>
    <submittedName>
        <fullName evidence="2">16651_t:CDS:1</fullName>
    </submittedName>
</protein>
<feature type="compositionally biased region" description="Polar residues" evidence="1">
    <location>
        <begin position="166"/>
        <end position="180"/>
    </location>
</feature>
<name>A0A9N8V7S1_9GLOM</name>
<comment type="caution">
    <text evidence="2">The sequence shown here is derived from an EMBL/GenBank/DDBJ whole genome shotgun (WGS) entry which is preliminary data.</text>
</comment>
<gene>
    <name evidence="2" type="ORF">AMORRO_LOCUS595</name>
</gene>
<organism evidence="2 3">
    <name type="scientific">Acaulospora morrowiae</name>
    <dbReference type="NCBI Taxonomy" id="94023"/>
    <lineage>
        <taxon>Eukaryota</taxon>
        <taxon>Fungi</taxon>
        <taxon>Fungi incertae sedis</taxon>
        <taxon>Mucoromycota</taxon>
        <taxon>Glomeromycotina</taxon>
        <taxon>Glomeromycetes</taxon>
        <taxon>Diversisporales</taxon>
        <taxon>Acaulosporaceae</taxon>
        <taxon>Acaulospora</taxon>
    </lineage>
</organism>
<accession>A0A9N8V7S1</accession>
<dbReference type="AlphaFoldDB" id="A0A9N8V7S1"/>
<dbReference type="Proteomes" id="UP000789342">
    <property type="component" value="Unassembled WGS sequence"/>
</dbReference>